<dbReference type="EMBL" id="VKHS01000185">
    <property type="protein sequence ID" value="MBB0229895.1"/>
    <property type="molecule type" value="Genomic_DNA"/>
</dbReference>
<sequence length="97" mass="9832">MTTNEHSGAGEAVAAAQRAAQQWEDHPDRDMAGRLSCTDLAGRTGTIGAVAADEEGALLVWTGPAVGEPGLRIIDPTGTDTLTAAALAMAGETESAR</sequence>
<evidence type="ECO:0000313" key="2">
    <source>
        <dbReference type="EMBL" id="MBB0229895.1"/>
    </source>
</evidence>
<keyword evidence="3" id="KW-1185">Reference proteome</keyword>
<name>A0A7W3XWB3_9ACTN</name>
<comment type="caution">
    <text evidence="2">The sequence shown here is derived from an EMBL/GenBank/DDBJ whole genome shotgun (WGS) entry which is preliminary data.</text>
</comment>
<organism evidence="2 3">
    <name type="scientific">Streptomyces calidiresistens</name>
    <dbReference type="NCBI Taxonomy" id="1485586"/>
    <lineage>
        <taxon>Bacteria</taxon>
        <taxon>Bacillati</taxon>
        <taxon>Actinomycetota</taxon>
        <taxon>Actinomycetes</taxon>
        <taxon>Kitasatosporales</taxon>
        <taxon>Streptomycetaceae</taxon>
        <taxon>Streptomyces</taxon>
    </lineage>
</organism>
<accession>A0A7W3XWB3</accession>
<feature type="compositionally biased region" description="Basic and acidic residues" evidence="1">
    <location>
        <begin position="23"/>
        <end position="32"/>
    </location>
</feature>
<dbReference type="AlphaFoldDB" id="A0A7W3XWB3"/>
<gene>
    <name evidence="2" type="ORF">FOE67_10300</name>
</gene>
<reference evidence="3" key="1">
    <citation type="submission" date="2019-10" db="EMBL/GenBank/DDBJ databases">
        <title>Streptomyces sp. nov., a novel actinobacterium isolated from alkaline environment.</title>
        <authorList>
            <person name="Golinska P."/>
        </authorList>
    </citation>
    <scope>NUCLEOTIDE SEQUENCE [LARGE SCALE GENOMIC DNA]</scope>
    <source>
        <strain evidence="3">DSM 42108</strain>
    </source>
</reference>
<dbReference type="RefSeq" id="WP_182662839.1">
    <property type="nucleotide sequence ID" value="NZ_VKHS01000185.1"/>
</dbReference>
<evidence type="ECO:0000313" key="3">
    <source>
        <dbReference type="Proteomes" id="UP000530234"/>
    </source>
</evidence>
<feature type="region of interest" description="Disordered" evidence="1">
    <location>
        <begin position="1"/>
        <end position="32"/>
    </location>
</feature>
<dbReference type="Proteomes" id="UP000530234">
    <property type="component" value="Unassembled WGS sequence"/>
</dbReference>
<feature type="compositionally biased region" description="Low complexity" evidence="1">
    <location>
        <begin position="9"/>
        <end position="22"/>
    </location>
</feature>
<protein>
    <submittedName>
        <fullName evidence="2">Uncharacterized protein</fullName>
    </submittedName>
</protein>
<evidence type="ECO:0000256" key="1">
    <source>
        <dbReference type="SAM" id="MobiDB-lite"/>
    </source>
</evidence>
<proteinExistence type="predicted"/>